<dbReference type="InterPro" id="IPR050351">
    <property type="entry name" value="BphY/WalK/GraS-like"/>
</dbReference>
<dbReference type="Pfam" id="PF00989">
    <property type="entry name" value="PAS"/>
    <property type="match status" value="1"/>
</dbReference>
<gene>
    <name evidence="18" type="ORF">EDD58_101381</name>
</gene>
<dbReference type="Gene3D" id="1.10.287.130">
    <property type="match status" value="1"/>
</dbReference>
<dbReference type="NCBIfam" id="TIGR00229">
    <property type="entry name" value="sensory_box"/>
    <property type="match status" value="1"/>
</dbReference>
<evidence type="ECO:0000259" key="15">
    <source>
        <dbReference type="PROSITE" id="PS50109"/>
    </source>
</evidence>
<proteinExistence type="predicted"/>
<keyword evidence="19" id="KW-1185">Reference proteome</keyword>
<dbReference type="InterPro" id="IPR004358">
    <property type="entry name" value="Sig_transdc_His_kin-like_C"/>
</dbReference>
<dbReference type="CDD" id="cd00082">
    <property type="entry name" value="HisKA"/>
    <property type="match status" value="1"/>
</dbReference>
<dbReference type="Gene3D" id="3.30.450.20">
    <property type="entry name" value="PAS domain"/>
    <property type="match status" value="1"/>
</dbReference>
<feature type="domain" description="Histidine kinase" evidence="15">
    <location>
        <begin position="364"/>
        <end position="581"/>
    </location>
</feature>
<protein>
    <recommendedName>
        <fullName evidence="3">histidine kinase</fullName>
        <ecNumber evidence="3">2.7.13.3</ecNumber>
    </recommendedName>
</protein>
<dbReference type="InterPro" id="IPR013767">
    <property type="entry name" value="PAS_fold"/>
</dbReference>
<dbReference type="CDD" id="cd00130">
    <property type="entry name" value="PAS"/>
    <property type="match status" value="1"/>
</dbReference>
<dbReference type="GO" id="GO:0000155">
    <property type="term" value="F:phosphorelay sensor kinase activity"/>
    <property type="evidence" value="ECO:0007669"/>
    <property type="project" value="InterPro"/>
</dbReference>
<accession>A0A4R3LBX5</accession>
<dbReference type="SUPFAM" id="SSF55874">
    <property type="entry name" value="ATPase domain of HSP90 chaperone/DNA topoisomerase II/histidine kinase"/>
    <property type="match status" value="1"/>
</dbReference>
<dbReference type="Gene3D" id="1.10.8.500">
    <property type="entry name" value="HAMP domain in histidine kinase"/>
    <property type="match status" value="1"/>
</dbReference>
<dbReference type="PANTHER" id="PTHR42878">
    <property type="entry name" value="TWO-COMPONENT HISTIDINE KINASE"/>
    <property type="match status" value="1"/>
</dbReference>
<dbReference type="RefSeq" id="WP_131923130.1">
    <property type="nucleotide sequence ID" value="NZ_SMAG01000001.1"/>
</dbReference>
<dbReference type="InterPro" id="IPR005467">
    <property type="entry name" value="His_kinase_dom"/>
</dbReference>
<keyword evidence="10" id="KW-0067">ATP-binding</keyword>
<dbReference type="OrthoDB" id="9813151at2"/>
<dbReference type="InterPro" id="IPR003660">
    <property type="entry name" value="HAMP_dom"/>
</dbReference>
<evidence type="ECO:0000256" key="13">
    <source>
        <dbReference type="ARBA" id="ARBA00023136"/>
    </source>
</evidence>
<dbReference type="GO" id="GO:0005886">
    <property type="term" value="C:plasma membrane"/>
    <property type="evidence" value="ECO:0007669"/>
    <property type="project" value="UniProtKB-SubCell"/>
</dbReference>
<dbReference type="CDD" id="cd06225">
    <property type="entry name" value="HAMP"/>
    <property type="match status" value="1"/>
</dbReference>
<evidence type="ECO:0000256" key="12">
    <source>
        <dbReference type="ARBA" id="ARBA00023012"/>
    </source>
</evidence>
<dbReference type="SMART" id="SM00304">
    <property type="entry name" value="HAMP"/>
    <property type="match status" value="1"/>
</dbReference>
<dbReference type="AlphaFoldDB" id="A0A4R3LBX5"/>
<keyword evidence="5" id="KW-0597">Phosphoprotein</keyword>
<evidence type="ECO:0000256" key="10">
    <source>
        <dbReference type="ARBA" id="ARBA00022840"/>
    </source>
</evidence>
<dbReference type="Pfam" id="PF00672">
    <property type="entry name" value="HAMP"/>
    <property type="match status" value="1"/>
</dbReference>
<dbReference type="Proteomes" id="UP000294937">
    <property type="component" value="Unassembled WGS sequence"/>
</dbReference>
<dbReference type="SMART" id="SM00388">
    <property type="entry name" value="HisKA"/>
    <property type="match status" value="1"/>
</dbReference>
<dbReference type="GO" id="GO:0006355">
    <property type="term" value="P:regulation of DNA-templated transcription"/>
    <property type="evidence" value="ECO:0007669"/>
    <property type="project" value="InterPro"/>
</dbReference>
<evidence type="ECO:0000259" key="16">
    <source>
        <dbReference type="PROSITE" id="PS50112"/>
    </source>
</evidence>
<dbReference type="PROSITE" id="PS50885">
    <property type="entry name" value="HAMP"/>
    <property type="match status" value="1"/>
</dbReference>
<dbReference type="Pfam" id="PF16736">
    <property type="entry name" value="sCache_like"/>
    <property type="match status" value="1"/>
</dbReference>
<evidence type="ECO:0000256" key="7">
    <source>
        <dbReference type="ARBA" id="ARBA00022692"/>
    </source>
</evidence>
<feature type="transmembrane region" description="Helical" evidence="14">
    <location>
        <begin position="12"/>
        <end position="31"/>
    </location>
</feature>
<name>A0A4R3LBX5_9BACL</name>
<dbReference type="NCBIfam" id="NF046044">
    <property type="entry name" value="PnpS"/>
    <property type="match status" value="1"/>
</dbReference>
<dbReference type="EMBL" id="SMAG01000001">
    <property type="protein sequence ID" value="TCS96740.1"/>
    <property type="molecule type" value="Genomic_DNA"/>
</dbReference>
<evidence type="ECO:0000313" key="18">
    <source>
        <dbReference type="EMBL" id="TCS96740.1"/>
    </source>
</evidence>
<dbReference type="Pfam" id="PF00512">
    <property type="entry name" value="HisKA"/>
    <property type="match status" value="1"/>
</dbReference>
<evidence type="ECO:0000259" key="17">
    <source>
        <dbReference type="PROSITE" id="PS50885"/>
    </source>
</evidence>
<dbReference type="SUPFAM" id="SSF55785">
    <property type="entry name" value="PYP-like sensor domain (PAS domain)"/>
    <property type="match status" value="1"/>
</dbReference>
<dbReference type="GO" id="GO:0007234">
    <property type="term" value="P:osmosensory signaling via phosphorelay pathway"/>
    <property type="evidence" value="ECO:0007669"/>
    <property type="project" value="TreeGrafter"/>
</dbReference>
<dbReference type="EC" id="2.7.13.3" evidence="3"/>
<evidence type="ECO:0000256" key="3">
    <source>
        <dbReference type="ARBA" id="ARBA00012438"/>
    </source>
</evidence>
<dbReference type="PROSITE" id="PS51257">
    <property type="entry name" value="PROKAR_LIPOPROTEIN"/>
    <property type="match status" value="1"/>
</dbReference>
<keyword evidence="7 14" id="KW-0812">Transmembrane</keyword>
<dbReference type="Pfam" id="PF02518">
    <property type="entry name" value="HATPase_c"/>
    <property type="match status" value="1"/>
</dbReference>
<evidence type="ECO:0000256" key="5">
    <source>
        <dbReference type="ARBA" id="ARBA00022553"/>
    </source>
</evidence>
<feature type="domain" description="PAS" evidence="16">
    <location>
        <begin position="241"/>
        <end position="314"/>
    </location>
</feature>
<dbReference type="PROSITE" id="PS50112">
    <property type="entry name" value="PAS"/>
    <property type="match status" value="1"/>
</dbReference>
<evidence type="ECO:0000256" key="4">
    <source>
        <dbReference type="ARBA" id="ARBA00022475"/>
    </source>
</evidence>
<keyword evidence="4" id="KW-1003">Cell membrane</keyword>
<dbReference type="GO" id="GO:0000156">
    <property type="term" value="F:phosphorelay response regulator activity"/>
    <property type="evidence" value="ECO:0007669"/>
    <property type="project" value="TreeGrafter"/>
</dbReference>
<reference evidence="18 19" key="1">
    <citation type="submission" date="2019-03" db="EMBL/GenBank/DDBJ databases">
        <title>Genomic Encyclopedia of Type Strains, Phase IV (KMG-IV): sequencing the most valuable type-strain genomes for metagenomic binning, comparative biology and taxonomic classification.</title>
        <authorList>
            <person name="Goeker M."/>
        </authorList>
    </citation>
    <scope>NUCLEOTIDE SEQUENCE [LARGE SCALE GENOMIC DNA]</scope>
    <source>
        <strain evidence="18 19">DSM 45707</strain>
    </source>
</reference>
<comment type="subcellular location">
    <subcellularLocation>
        <location evidence="2">Cell membrane</location>
        <topology evidence="2">Multi-pass membrane protein</topology>
    </subcellularLocation>
</comment>
<dbReference type="Gene3D" id="3.30.565.10">
    <property type="entry name" value="Histidine kinase-like ATPase, C-terminal domain"/>
    <property type="match status" value="1"/>
</dbReference>
<dbReference type="FunFam" id="1.10.287.130:FF:000001">
    <property type="entry name" value="Two-component sensor histidine kinase"/>
    <property type="match status" value="1"/>
</dbReference>
<dbReference type="SUPFAM" id="SSF158472">
    <property type="entry name" value="HAMP domain-like"/>
    <property type="match status" value="1"/>
</dbReference>
<keyword evidence="12" id="KW-0902">Two-component regulatory system</keyword>
<evidence type="ECO:0000313" key="19">
    <source>
        <dbReference type="Proteomes" id="UP000294937"/>
    </source>
</evidence>
<evidence type="ECO:0000256" key="9">
    <source>
        <dbReference type="ARBA" id="ARBA00022777"/>
    </source>
</evidence>
<organism evidence="18 19">
    <name type="scientific">Hazenella coriacea</name>
    <dbReference type="NCBI Taxonomy" id="1179467"/>
    <lineage>
        <taxon>Bacteria</taxon>
        <taxon>Bacillati</taxon>
        <taxon>Bacillota</taxon>
        <taxon>Bacilli</taxon>
        <taxon>Bacillales</taxon>
        <taxon>Thermoactinomycetaceae</taxon>
        <taxon>Hazenella</taxon>
    </lineage>
</organism>
<dbReference type="InterPro" id="IPR003594">
    <property type="entry name" value="HATPase_dom"/>
</dbReference>
<keyword evidence="9 18" id="KW-0418">Kinase</keyword>
<dbReference type="PANTHER" id="PTHR42878:SF7">
    <property type="entry name" value="SENSOR HISTIDINE KINASE GLRK"/>
    <property type="match status" value="1"/>
</dbReference>
<keyword evidence="13 14" id="KW-0472">Membrane</keyword>
<dbReference type="SMART" id="SM00091">
    <property type="entry name" value="PAS"/>
    <property type="match status" value="1"/>
</dbReference>
<evidence type="ECO:0000256" key="1">
    <source>
        <dbReference type="ARBA" id="ARBA00000085"/>
    </source>
</evidence>
<dbReference type="CDD" id="cd00075">
    <property type="entry name" value="HATPase"/>
    <property type="match status" value="1"/>
</dbReference>
<dbReference type="PRINTS" id="PR00344">
    <property type="entry name" value="BCTRLSENSOR"/>
</dbReference>
<evidence type="ECO:0000256" key="11">
    <source>
        <dbReference type="ARBA" id="ARBA00022989"/>
    </source>
</evidence>
<evidence type="ECO:0000256" key="2">
    <source>
        <dbReference type="ARBA" id="ARBA00004651"/>
    </source>
</evidence>
<evidence type="ECO:0000256" key="14">
    <source>
        <dbReference type="SAM" id="Phobius"/>
    </source>
</evidence>
<comment type="caution">
    <text evidence="18">The sequence shown here is derived from an EMBL/GenBank/DDBJ whole genome shotgun (WGS) entry which is preliminary data.</text>
</comment>
<sequence>MNSIRAKITWSFIILIGCSVLGTGIFVALLLKSSHLDSLSGRLIKEGEMLARTVEWEKHLKYPSYFQREAEVYGQTLDARVTIFDRNGETLGDSFRDHHILNGKEYPEVKRALTGEQENLTEIREDFVHAAFPVIRKGEIEGVIRLSLQVQNVNQSLSQVWLSLIGGLIIAFSLAAFASSRIALSVTRPLEEIIQVAVDIAQKNIHRRVQQSGKDEVARLGQAINRMAHSLQKQMEAIRKSERRLNSVIETMESGLIMVDSTGKVSVANRAFERMFSLGEGDIIGGSYQRLTYPYDLSSLIQECAESHTRLQREIHLFYPVEKVLEVNLTPMWVEKNGVGVVAVFHDLTAIRRLEQLRKDFVANVSHELKTPITSIRGFSETLLDGALNDPDTCREFLKIIHEESLRLQRLIGDILDLSGIESKQLQVKKELISINSLVSFVVKTLEDQIKSKQLTLQVDIPESFTIEADPDRFRQIFLNLLTNAMTYTPAGGSICLSIKNEKDFWTLQVSDTGIGIPEADLPRIFERFYRVDKARSRNSGGTGLGLAIVKHLVEGHQGTIDVESRIGKGTTFTLRFPHEPTFIDETNK</sequence>
<dbReference type="InterPro" id="IPR036890">
    <property type="entry name" value="HATPase_C_sf"/>
</dbReference>
<dbReference type="GO" id="GO:0005524">
    <property type="term" value="F:ATP binding"/>
    <property type="evidence" value="ECO:0007669"/>
    <property type="project" value="UniProtKB-KW"/>
</dbReference>
<dbReference type="InterPro" id="IPR035965">
    <property type="entry name" value="PAS-like_dom_sf"/>
</dbReference>
<evidence type="ECO:0000256" key="6">
    <source>
        <dbReference type="ARBA" id="ARBA00022679"/>
    </source>
</evidence>
<feature type="domain" description="HAMP" evidence="17">
    <location>
        <begin position="184"/>
        <end position="236"/>
    </location>
</feature>
<keyword evidence="11 14" id="KW-1133">Transmembrane helix</keyword>
<dbReference type="GO" id="GO:0030295">
    <property type="term" value="F:protein kinase activator activity"/>
    <property type="evidence" value="ECO:0007669"/>
    <property type="project" value="TreeGrafter"/>
</dbReference>
<dbReference type="PROSITE" id="PS50109">
    <property type="entry name" value="HIS_KIN"/>
    <property type="match status" value="1"/>
</dbReference>
<dbReference type="SUPFAM" id="SSF47384">
    <property type="entry name" value="Homodimeric domain of signal transducing histidine kinase"/>
    <property type="match status" value="1"/>
</dbReference>
<dbReference type="InterPro" id="IPR036097">
    <property type="entry name" value="HisK_dim/P_sf"/>
</dbReference>
<comment type="catalytic activity">
    <reaction evidence="1">
        <text>ATP + protein L-histidine = ADP + protein N-phospho-L-histidine.</text>
        <dbReference type="EC" id="2.7.13.3"/>
    </reaction>
</comment>
<dbReference type="InterPro" id="IPR031967">
    <property type="entry name" value="PhoR_single_Cache-like_dom"/>
</dbReference>
<dbReference type="InterPro" id="IPR000014">
    <property type="entry name" value="PAS"/>
</dbReference>
<keyword evidence="6" id="KW-0808">Transferase</keyword>
<keyword evidence="8" id="KW-0547">Nucleotide-binding</keyword>
<dbReference type="FunFam" id="3.30.565.10:FF:000006">
    <property type="entry name" value="Sensor histidine kinase WalK"/>
    <property type="match status" value="1"/>
</dbReference>
<dbReference type="SMART" id="SM00387">
    <property type="entry name" value="HATPase_c"/>
    <property type="match status" value="1"/>
</dbReference>
<evidence type="ECO:0000256" key="8">
    <source>
        <dbReference type="ARBA" id="ARBA00022741"/>
    </source>
</evidence>
<dbReference type="InterPro" id="IPR003661">
    <property type="entry name" value="HisK_dim/P_dom"/>
</dbReference>